<dbReference type="Gene3D" id="1.20.1070.10">
    <property type="entry name" value="Rhodopsin 7-helix transmembrane proteins"/>
    <property type="match status" value="1"/>
</dbReference>
<dbReference type="PANTHER" id="PTHR11394:SF78">
    <property type="entry name" value="TASTE RECEPTOR TYPE 2"/>
    <property type="match status" value="1"/>
</dbReference>
<keyword evidence="7" id="KW-0297">G-protein coupled receptor</keyword>
<feature type="transmembrane region" description="Helical" evidence="12">
    <location>
        <begin position="186"/>
        <end position="204"/>
    </location>
</feature>
<dbReference type="GO" id="GO:0004930">
    <property type="term" value="F:G protein-coupled receptor activity"/>
    <property type="evidence" value="ECO:0007669"/>
    <property type="project" value="UniProtKB-KW"/>
</dbReference>
<keyword evidence="9 13" id="KW-0675">Receptor</keyword>
<name>L5LWD5_MYODS</name>
<evidence type="ECO:0000256" key="12">
    <source>
        <dbReference type="SAM" id="Phobius"/>
    </source>
</evidence>
<keyword evidence="5 12" id="KW-0812">Transmembrane</keyword>
<comment type="subcellular location">
    <subcellularLocation>
        <location evidence="1">Membrane</location>
        <topology evidence="1">Multi-pass membrane protein</topology>
    </subcellularLocation>
</comment>
<evidence type="ECO:0000256" key="7">
    <source>
        <dbReference type="ARBA" id="ARBA00023040"/>
    </source>
</evidence>
<evidence type="ECO:0000313" key="13">
    <source>
        <dbReference type="EMBL" id="ELK29773.1"/>
    </source>
</evidence>
<feature type="transmembrane region" description="Helical" evidence="12">
    <location>
        <begin position="129"/>
        <end position="155"/>
    </location>
</feature>
<accession>L5LWD5</accession>
<evidence type="ECO:0000256" key="5">
    <source>
        <dbReference type="ARBA" id="ARBA00022692"/>
    </source>
</evidence>
<proteinExistence type="inferred from homology"/>
<dbReference type="EMBL" id="KB107604">
    <property type="protein sequence ID" value="ELK29773.1"/>
    <property type="molecule type" value="Genomic_DNA"/>
</dbReference>
<dbReference type="eggNOG" id="ENOG502T6V1">
    <property type="taxonomic scope" value="Eukaryota"/>
</dbReference>
<dbReference type="PANTHER" id="PTHR11394">
    <property type="entry name" value="TASTE RECEPTOR TYPE 2"/>
    <property type="match status" value="1"/>
</dbReference>
<feature type="transmembrane region" description="Helical" evidence="12">
    <location>
        <begin position="7"/>
        <end position="27"/>
    </location>
</feature>
<keyword evidence="8 12" id="KW-0472">Membrane</keyword>
<evidence type="ECO:0000256" key="2">
    <source>
        <dbReference type="ARBA" id="ARBA00007376"/>
    </source>
</evidence>
<sequence length="257" mass="29133">MPIEIKVSILVVATGIFILGVLGNGFIGLVNCIEWFRTGNVSSADFILTSLAMARIIQLLVMLLDSFILGLAPHLYATGKLAKVVPILWALTNHLTTWFATCLSVFYFLKIANFSHSFFMWLKWRVNRVVLLLFLGSIPFFLSLISLFLLFLSLVRHTKNFQLNMMGSVDSSTEAHRSAMKMVTTFLLLFIIYFISILTAIWSSTNVETYQIMMLVIVLSSTFPSGHSFLIIFGNSKLRQTALRLLWQLYSLRKSKV</sequence>
<gene>
    <name evidence="13" type="ORF">MDA_GLEAN10000466</name>
</gene>
<reference evidence="14" key="1">
    <citation type="journal article" date="2013" name="Science">
        <title>Comparative analysis of bat genomes provides insight into the evolution of flight and immunity.</title>
        <authorList>
            <person name="Zhang G."/>
            <person name="Cowled C."/>
            <person name="Shi Z."/>
            <person name="Huang Z."/>
            <person name="Bishop-Lilly K.A."/>
            <person name="Fang X."/>
            <person name="Wynne J.W."/>
            <person name="Xiong Z."/>
            <person name="Baker M.L."/>
            <person name="Zhao W."/>
            <person name="Tachedjian M."/>
            <person name="Zhu Y."/>
            <person name="Zhou P."/>
            <person name="Jiang X."/>
            <person name="Ng J."/>
            <person name="Yang L."/>
            <person name="Wu L."/>
            <person name="Xiao J."/>
            <person name="Feng Y."/>
            <person name="Chen Y."/>
            <person name="Sun X."/>
            <person name="Zhang Y."/>
            <person name="Marsh G.A."/>
            <person name="Crameri G."/>
            <person name="Broder C.C."/>
            <person name="Frey K.G."/>
            <person name="Wang L.F."/>
            <person name="Wang J."/>
        </authorList>
    </citation>
    <scope>NUCLEOTIDE SEQUENCE [LARGE SCALE GENOMIC DNA]</scope>
</reference>
<feature type="transmembrane region" description="Helical" evidence="12">
    <location>
        <begin position="210"/>
        <end position="234"/>
    </location>
</feature>
<keyword evidence="4" id="KW-0716">Sensory transduction</keyword>
<feature type="transmembrane region" description="Helical" evidence="12">
    <location>
        <begin position="47"/>
        <end position="72"/>
    </location>
</feature>
<keyword evidence="10" id="KW-0807">Transducer</keyword>
<comment type="similarity">
    <text evidence="2 11">Belongs to the G-protein coupled receptor T2R family.</text>
</comment>
<dbReference type="InterPro" id="IPR007960">
    <property type="entry name" value="TAS2R"/>
</dbReference>
<dbReference type="Pfam" id="PF05296">
    <property type="entry name" value="TAS2R"/>
    <property type="match status" value="1"/>
</dbReference>
<keyword evidence="3" id="KW-0919">Taste</keyword>
<dbReference type="GO" id="GO:0016020">
    <property type="term" value="C:membrane"/>
    <property type="evidence" value="ECO:0007669"/>
    <property type="project" value="UniProtKB-SubCell"/>
</dbReference>
<dbReference type="AlphaFoldDB" id="L5LWD5"/>
<evidence type="ECO:0000313" key="14">
    <source>
        <dbReference type="Proteomes" id="UP000010556"/>
    </source>
</evidence>
<evidence type="ECO:0000256" key="9">
    <source>
        <dbReference type="ARBA" id="ARBA00023170"/>
    </source>
</evidence>
<keyword evidence="6 12" id="KW-1133">Transmembrane helix</keyword>
<evidence type="ECO:0000256" key="11">
    <source>
        <dbReference type="RuleBase" id="RU004423"/>
    </source>
</evidence>
<keyword evidence="14" id="KW-1185">Reference proteome</keyword>
<organism evidence="13 14">
    <name type="scientific">Myotis davidii</name>
    <name type="common">David's myotis</name>
    <dbReference type="NCBI Taxonomy" id="225400"/>
    <lineage>
        <taxon>Eukaryota</taxon>
        <taxon>Metazoa</taxon>
        <taxon>Chordata</taxon>
        <taxon>Craniata</taxon>
        <taxon>Vertebrata</taxon>
        <taxon>Euteleostomi</taxon>
        <taxon>Mammalia</taxon>
        <taxon>Eutheria</taxon>
        <taxon>Laurasiatheria</taxon>
        <taxon>Chiroptera</taxon>
        <taxon>Yangochiroptera</taxon>
        <taxon>Vespertilionidae</taxon>
        <taxon>Myotis</taxon>
    </lineage>
</organism>
<dbReference type="Proteomes" id="UP000010556">
    <property type="component" value="Unassembled WGS sequence"/>
</dbReference>
<feature type="transmembrane region" description="Helical" evidence="12">
    <location>
        <begin position="84"/>
        <end position="109"/>
    </location>
</feature>
<dbReference type="GO" id="GO:0033038">
    <property type="term" value="F:bitter taste receptor activity"/>
    <property type="evidence" value="ECO:0007669"/>
    <property type="project" value="InterPro"/>
</dbReference>
<evidence type="ECO:0000256" key="6">
    <source>
        <dbReference type="ARBA" id="ARBA00022989"/>
    </source>
</evidence>
<evidence type="ECO:0000256" key="3">
    <source>
        <dbReference type="ARBA" id="ARBA00022480"/>
    </source>
</evidence>
<evidence type="ECO:0000256" key="4">
    <source>
        <dbReference type="ARBA" id="ARBA00022606"/>
    </source>
</evidence>
<evidence type="ECO:0000256" key="1">
    <source>
        <dbReference type="ARBA" id="ARBA00004141"/>
    </source>
</evidence>
<protein>
    <submittedName>
        <fullName evidence="13">Taste receptor type 2 member 42</fullName>
    </submittedName>
</protein>
<dbReference type="SUPFAM" id="SSF81321">
    <property type="entry name" value="Family A G protein-coupled receptor-like"/>
    <property type="match status" value="1"/>
</dbReference>
<evidence type="ECO:0000256" key="10">
    <source>
        <dbReference type="ARBA" id="ARBA00023224"/>
    </source>
</evidence>
<evidence type="ECO:0000256" key="8">
    <source>
        <dbReference type="ARBA" id="ARBA00023136"/>
    </source>
</evidence>